<dbReference type="InterPro" id="IPR036291">
    <property type="entry name" value="NAD(P)-bd_dom_sf"/>
</dbReference>
<dbReference type="InterPro" id="IPR051450">
    <property type="entry name" value="Gfo/Idh/MocA_Oxidoreductases"/>
</dbReference>
<dbReference type="EMBL" id="NGKB01000006">
    <property type="protein sequence ID" value="RSU14868.1"/>
    <property type="molecule type" value="Genomic_DNA"/>
</dbReference>
<dbReference type="InterPro" id="IPR055170">
    <property type="entry name" value="GFO_IDH_MocA-like_dom"/>
</dbReference>
<dbReference type="OrthoDB" id="9815825at2"/>
<feature type="domain" description="GFO/IDH/MocA-like oxidoreductase" evidence="2">
    <location>
        <begin position="126"/>
        <end position="247"/>
    </location>
</feature>
<dbReference type="GO" id="GO:0000166">
    <property type="term" value="F:nucleotide binding"/>
    <property type="evidence" value="ECO:0007669"/>
    <property type="project" value="InterPro"/>
</dbReference>
<comment type="caution">
    <text evidence="3">The sequence shown here is derived from an EMBL/GenBank/DDBJ whole genome shotgun (WGS) entry which is preliminary data.</text>
</comment>
<feature type="domain" description="Gfo/Idh/MocA-like oxidoreductase N-terminal" evidence="1">
    <location>
        <begin position="1"/>
        <end position="116"/>
    </location>
</feature>
<dbReference type="SUPFAM" id="SSF55347">
    <property type="entry name" value="Glyceraldehyde-3-phosphate dehydrogenase-like, C-terminal domain"/>
    <property type="match status" value="1"/>
</dbReference>
<evidence type="ECO:0000313" key="3">
    <source>
        <dbReference type="EMBL" id="RSU14868.1"/>
    </source>
</evidence>
<reference evidence="3 4" key="1">
    <citation type="submission" date="2017-05" db="EMBL/GenBank/DDBJ databases">
        <title>Vagococcus spp. assemblies.</title>
        <authorList>
            <person name="Gulvik C.A."/>
        </authorList>
    </citation>
    <scope>NUCLEOTIDE SEQUENCE [LARGE SCALE GENOMIC DNA]</scope>
    <source>
        <strain evidence="3 4">SS1714</strain>
    </source>
</reference>
<gene>
    <name evidence="3" type="ORF">CBF28_07300</name>
</gene>
<evidence type="ECO:0000259" key="2">
    <source>
        <dbReference type="Pfam" id="PF22725"/>
    </source>
</evidence>
<dbReference type="Gene3D" id="3.40.50.720">
    <property type="entry name" value="NAD(P)-binding Rossmann-like Domain"/>
    <property type="match status" value="1"/>
</dbReference>
<keyword evidence="4" id="KW-1185">Reference proteome</keyword>
<dbReference type="SUPFAM" id="SSF51735">
    <property type="entry name" value="NAD(P)-binding Rossmann-fold domains"/>
    <property type="match status" value="1"/>
</dbReference>
<sequence>MKVGIIGCAHMHVESYIRCMRELDIEIIGVYDHNEEGSEGVSNRHGIPKQESLEALFETGCDTVVICSENKYHCEYTVAAAEHKCHVIVEKPMALSVSEADVMIDVTNKNQVKLLVCHPVRFAPTMQELKAAVLSGELGEIYAINASNHGKVPGGWFVKKELSGGGAIVDHTIHIADLVYWLFDVEIDSVWAQGLTAVSDIETEDTGLLHVRFKSGELLSLDTSWNRPGNYPVWGDAMLEIISEKGRTVVDGFGRKAELFLEGDKANQWVFYETDMDMAMFENFKEVIELDKPSPVDGNAGKFTIEMFEMAYQSIEASERVTRKEVVE</sequence>
<protein>
    <submittedName>
        <fullName evidence="3">Oxidoreductase</fullName>
    </submittedName>
</protein>
<dbReference type="AlphaFoldDB" id="A0A430B3H4"/>
<dbReference type="Pfam" id="PF22725">
    <property type="entry name" value="GFO_IDH_MocA_C3"/>
    <property type="match status" value="1"/>
</dbReference>
<evidence type="ECO:0000313" key="4">
    <source>
        <dbReference type="Proteomes" id="UP000288028"/>
    </source>
</evidence>
<organism evidence="3 4">
    <name type="scientific">Vagococcus carniphilus</name>
    <dbReference type="NCBI Taxonomy" id="218144"/>
    <lineage>
        <taxon>Bacteria</taxon>
        <taxon>Bacillati</taxon>
        <taxon>Bacillota</taxon>
        <taxon>Bacilli</taxon>
        <taxon>Lactobacillales</taxon>
        <taxon>Enterococcaceae</taxon>
        <taxon>Vagococcus</taxon>
    </lineage>
</organism>
<dbReference type="Proteomes" id="UP000288028">
    <property type="component" value="Unassembled WGS sequence"/>
</dbReference>
<dbReference type="PANTHER" id="PTHR43377:SF1">
    <property type="entry name" value="BILIVERDIN REDUCTASE A"/>
    <property type="match status" value="1"/>
</dbReference>
<dbReference type="InterPro" id="IPR000683">
    <property type="entry name" value="Gfo/Idh/MocA-like_OxRdtase_N"/>
</dbReference>
<dbReference type="RefSeq" id="WP_126793509.1">
    <property type="nucleotide sequence ID" value="NZ_CP060720.1"/>
</dbReference>
<dbReference type="GeneID" id="95579522"/>
<dbReference type="PANTHER" id="PTHR43377">
    <property type="entry name" value="BILIVERDIN REDUCTASE A"/>
    <property type="match status" value="1"/>
</dbReference>
<proteinExistence type="predicted"/>
<dbReference type="Gene3D" id="3.30.360.10">
    <property type="entry name" value="Dihydrodipicolinate Reductase, domain 2"/>
    <property type="match status" value="1"/>
</dbReference>
<evidence type="ECO:0000259" key="1">
    <source>
        <dbReference type="Pfam" id="PF01408"/>
    </source>
</evidence>
<name>A0A430B3H4_9ENTE</name>
<accession>A0A430B3H4</accession>
<dbReference type="Pfam" id="PF01408">
    <property type="entry name" value="GFO_IDH_MocA"/>
    <property type="match status" value="1"/>
</dbReference>